<dbReference type="Proteomes" id="UP000000311">
    <property type="component" value="Unassembled WGS sequence"/>
</dbReference>
<evidence type="ECO:0000313" key="8">
    <source>
        <dbReference type="Proteomes" id="UP000000311"/>
    </source>
</evidence>
<dbReference type="OrthoDB" id="308449at2759"/>
<dbReference type="STRING" id="104421.E2ALK8"/>
<accession>E2ALK8</accession>
<gene>
    <name evidence="7" type="ORF">EAG_10967</name>
</gene>
<dbReference type="InterPro" id="IPR051959">
    <property type="entry name" value="PAK1-Kinase_Regulator"/>
</dbReference>
<dbReference type="PROSITE" id="PS50082">
    <property type="entry name" value="WD_REPEATS_2"/>
    <property type="match status" value="2"/>
</dbReference>
<dbReference type="Gene3D" id="2.130.10.10">
    <property type="entry name" value="YVTN repeat-like/Quinoprotein amine dehydrogenase"/>
    <property type="match status" value="3"/>
</dbReference>
<dbReference type="SUPFAM" id="SSF50978">
    <property type="entry name" value="WD40 repeat-like"/>
    <property type="match status" value="1"/>
</dbReference>
<evidence type="ECO:0000256" key="6">
    <source>
        <dbReference type="SAM" id="MobiDB-lite"/>
    </source>
</evidence>
<keyword evidence="5" id="KW-0175">Coiled coil</keyword>
<dbReference type="SMART" id="SM00320">
    <property type="entry name" value="WD40"/>
    <property type="match status" value="6"/>
</dbReference>
<evidence type="ECO:0000256" key="5">
    <source>
        <dbReference type="SAM" id="Coils"/>
    </source>
</evidence>
<dbReference type="OMA" id="HQFASIY"/>
<dbReference type="EMBL" id="GL440609">
    <property type="protein sequence ID" value="EFN65710.1"/>
    <property type="molecule type" value="Genomic_DNA"/>
</dbReference>
<dbReference type="InterPro" id="IPR019775">
    <property type="entry name" value="WD40_repeat_CS"/>
</dbReference>
<feature type="repeat" description="WD" evidence="4">
    <location>
        <begin position="126"/>
        <end position="167"/>
    </location>
</feature>
<dbReference type="PROSITE" id="PS00678">
    <property type="entry name" value="WD_REPEATS_1"/>
    <property type="match status" value="1"/>
</dbReference>
<feature type="region of interest" description="Disordered" evidence="6">
    <location>
        <begin position="401"/>
        <end position="459"/>
    </location>
</feature>
<dbReference type="GO" id="GO:0016301">
    <property type="term" value="F:kinase activity"/>
    <property type="evidence" value="ECO:0007669"/>
    <property type="project" value="UniProtKB-KW"/>
</dbReference>
<protein>
    <submittedName>
        <fullName evidence="7">p21-activated protein kinase-interacting protein 1-like</fullName>
    </submittedName>
</protein>
<keyword evidence="1 4" id="KW-0853">WD repeat</keyword>
<keyword evidence="8" id="KW-1185">Reference proteome</keyword>
<dbReference type="KEGG" id="cfo:105253848"/>
<feature type="coiled-coil region" evidence="5">
    <location>
        <begin position="369"/>
        <end position="396"/>
    </location>
</feature>
<evidence type="ECO:0000313" key="7">
    <source>
        <dbReference type="EMBL" id="EFN65710.1"/>
    </source>
</evidence>
<dbReference type="Pfam" id="PF00400">
    <property type="entry name" value="WD40"/>
    <property type="match status" value="4"/>
</dbReference>
<dbReference type="FunCoup" id="E2ALK8">
    <property type="interactions" value="1538"/>
</dbReference>
<dbReference type="AlphaFoldDB" id="E2ALK8"/>
<organism evidence="8">
    <name type="scientific">Camponotus floridanus</name>
    <name type="common">Florida carpenter ant</name>
    <dbReference type="NCBI Taxonomy" id="104421"/>
    <lineage>
        <taxon>Eukaryota</taxon>
        <taxon>Metazoa</taxon>
        <taxon>Ecdysozoa</taxon>
        <taxon>Arthropoda</taxon>
        <taxon>Hexapoda</taxon>
        <taxon>Insecta</taxon>
        <taxon>Pterygota</taxon>
        <taxon>Neoptera</taxon>
        <taxon>Endopterygota</taxon>
        <taxon>Hymenoptera</taxon>
        <taxon>Apocrita</taxon>
        <taxon>Aculeata</taxon>
        <taxon>Formicoidea</taxon>
        <taxon>Formicidae</taxon>
        <taxon>Formicinae</taxon>
        <taxon>Camponotus</taxon>
    </lineage>
</organism>
<evidence type="ECO:0000256" key="2">
    <source>
        <dbReference type="ARBA" id="ARBA00022737"/>
    </source>
</evidence>
<name>E2ALK8_CAMFO</name>
<evidence type="ECO:0000256" key="1">
    <source>
        <dbReference type="ARBA" id="ARBA00022574"/>
    </source>
</evidence>
<reference evidence="7 8" key="1">
    <citation type="journal article" date="2010" name="Science">
        <title>Genomic comparison of the ants Camponotus floridanus and Harpegnathos saltator.</title>
        <authorList>
            <person name="Bonasio R."/>
            <person name="Zhang G."/>
            <person name="Ye C."/>
            <person name="Mutti N.S."/>
            <person name="Fang X."/>
            <person name="Qin N."/>
            <person name="Donahue G."/>
            <person name="Yang P."/>
            <person name="Li Q."/>
            <person name="Li C."/>
            <person name="Zhang P."/>
            <person name="Huang Z."/>
            <person name="Berger S.L."/>
            <person name="Reinberg D."/>
            <person name="Wang J."/>
            <person name="Liebig J."/>
        </authorList>
    </citation>
    <scope>NUCLEOTIDE SEQUENCE [LARGE SCALE GENOMIC DNA]</scope>
    <source>
        <strain evidence="8">C129</strain>
    </source>
</reference>
<keyword evidence="2" id="KW-0677">Repeat</keyword>
<dbReference type="InterPro" id="IPR001680">
    <property type="entry name" value="WD40_rpt"/>
</dbReference>
<dbReference type="InterPro" id="IPR036322">
    <property type="entry name" value="WD40_repeat_dom_sf"/>
</dbReference>
<feature type="repeat" description="WD" evidence="4">
    <location>
        <begin position="82"/>
        <end position="110"/>
    </location>
</feature>
<proteinExistence type="predicted"/>
<comment type="function">
    <text evidence="3">Negatively regulates the PAK1 kinase. PAK1 is a member of the PAK kinase family, which has been shown to play a positive role in the regulation of signaling pathways involving MAPK8 and RELA. PAK1 exists as an inactive homodimer, which is activated by binding of small GTPases such as CDC42 to an N-terminal regulatory domain. PAK1IP1 also binds to the N-terminus of PAK1, and inhibits the specific activation of PAK1 by CDC42. May be involved in ribosomal large subunit assembly.</text>
</comment>
<evidence type="ECO:0000256" key="4">
    <source>
        <dbReference type="PROSITE-ProRule" id="PRU00221"/>
    </source>
</evidence>
<dbReference type="PANTHER" id="PTHR44675">
    <property type="entry name" value="PAK1 INTERACTING PROTEIN 1"/>
    <property type="match status" value="1"/>
</dbReference>
<keyword evidence="7" id="KW-0418">Kinase</keyword>
<dbReference type="InParanoid" id="E2ALK8"/>
<evidence type="ECO:0000256" key="3">
    <source>
        <dbReference type="ARBA" id="ARBA00045213"/>
    </source>
</evidence>
<dbReference type="PANTHER" id="PTHR44675:SF1">
    <property type="entry name" value="P21-ACTIVATED PROTEIN KINASE-INTERACTING PROTEIN 1"/>
    <property type="match status" value="1"/>
</dbReference>
<keyword evidence="7" id="KW-0808">Transferase</keyword>
<sequence length="498" mass="56678">MYLDPELPSPFEIIVGTYEQYLLGYKVHNIVNEYNIEKSFATHSHVASIRSVSSNKYYLASAGADETVCLYDMRSRRESIKLMHHKDTINCVAFTPDGSHLFTCSSDGSISAIRCGNWQLDKHWLTAHKGSAVNIFAIHPTGKLALSTGEDGVLRTWNLVKGRQAYATNLVPKLKSDAKWITIIKWSPSGEQYLLAINSNIYVYSVESASIDRELTFDSKVICVEFLKDTLIAIGFENGEIKFCDLRTSVHTVNTKAHSMRVKCIAHMNDLLVSASSSGEIKLWKYNKHNLDMLQTVNCGARITCLCLTQTYKDLIQQEEVKLDEDKEVKGKNKFRLKQEVIIENEGDWEVTDVSNPKKGTLKIKHKRKRTTEDNVQSLKKKIPELKETIALKRKKNILSQTEDSVNDKPTKKQKLLKANSSKNEKKRKENSAASQVTLPIKKMKKMDKLDEPSLSRKKHKVKLPITDIEDVSPRKIKKKVNAEKEVVLKRKKKKITQ</sequence>
<dbReference type="InterPro" id="IPR015943">
    <property type="entry name" value="WD40/YVTN_repeat-like_dom_sf"/>
</dbReference>